<organism evidence="2 3">
    <name type="scientific">Streblomastix strix</name>
    <dbReference type="NCBI Taxonomy" id="222440"/>
    <lineage>
        <taxon>Eukaryota</taxon>
        <taxon>Metamonada</taxon>
        <taxon>Preaxostyla</taxon>
        <taxon>Oxymonadida</taxon>
        <taxon>Streblomastigidae</taxon>
        <taxon>Streblomastix</taxon>
    </lineage>
</organism>
<sequence length="469" mass="53669">SFEFDSSVWDTISSNAKDLISHLLIVDPQKRLTAEQALKHPCRFIENRWIQIIFVRYVARKAPNDAQNAKLSREHQAQDWNSHKKQCKILYKLLQIRDVVIANSNNKELLPQISQSPIQSTKEIDKNSEKDIKPSKTSDSSVKSTKKVENIPKNEIKQTVPQQQKDQTAKELEEKPDKELPMTGIPNHYKYEYLGDGKFAELNNEGKRPDRNGAVGQPANSKLTANQKKRLRKKNKKKSEKSTKGKELNEEDDDDEEESEENEDKKPTAKSKQPASKSKILDDIDDNFSLLLTSMDDIKVDKGWVFTNISLKNASTIQIDPPVSKGIVKCEFLNIKDLKTVGISEDQIYYGRNQWPVDTYMGDVVCYNFVGFIQHTDSDWIQGNAKFKTGDRIAMELNMDSKPNSLTFFINDMEQPNYVISISPSVRFWAFLQTKGDSYQISKLKRLSAPTAKHGRGSRSFVFGQKWKN</sequence>
<feature type="compositionally biased region" description="Basic and acidic residues" evidence="1">
    <location>
        <begin position="167"/>
        <end position="180"/>
    </location>
</feature>
<feature type="compositionally biased region" description="Polar residues" evidence="1">
    <location>
        <begin position="157"/>
        <end position="166"/>
    </location>
</feature>
<evidence type="ECO:0000313" key="2">
    <source>
        <dbReference type="EMBL" id="KAA6400903.1"/>
    </source>
</evidence>
<feature type="non-terminal residue" evidence="2">
    <location>
        <position position="1"/>
    </location>
</feature>
<gene>
    <name evidence="2" type="ORF">EZS28_003575</name>
</gene>
<feature type="region of interest" description="Disordered" evidence="1">
    <location>
        <begin position="113"/>
        <end position="185"/>
    </location>
</feature>
<feature type="region of interest" description="Disordered" evidence="1">
    <location>
        <begin position="201"/>
        <end position="278"/>
    </location>
</feature>
<dbReference type="InterPro" id="IPR011009">
    <property type="entry name" value="Kinase-like_dom_sf"/>
</dbReference>
<feature type="compositionally biased region" description="Acidic residues" evidence="1">
    <location>
        <begin position="249"/>
        <end position="262"/>
    </location>
</feature>
<protein>
    <recommendedName>
        <fullName evidence="4">Protein kinase domain-containing protein</fullName>
    </recommendedName>
</protein>
<dbReference type="Gene3D" id="1.10.510.10">
    <property type="entry name" value="Transferase(Phosphotransferase) domain 1"/>
    <property type="match status" value="1"/>
</dbReference>
<dbReference type="PANTHER" id="PTHR24347">
    <property type="entry name" value="SERINE/THREONINE-PROTEIN KINASE"/>
    <property type="match status" value="1"/>
</dbReference>
<dbReference type="OrthoDB" id="2306477at2759"/>
<reference evidence="2 3" key="1">
    <citation type="submission" date="2019-03" db="EMBL/GenBank/DDBJ databases">
        <title>Single cell metagenomics reveals metabolic interactions within the superorganism composed of flagellate Streblomastix strix and complex community of Bacteroidetes bacteria on its surface.</title>
        <authorList>
            <person name="Treitli S.C."/>
            <person name="Kolisko M."/>
            <person name="Husnik F."/>
            <person name="Keeling P."/>
            <person name="Hampl V."/>
        </authorList>
    </citation>
    <scope>NUCLEOTIDE SEQUENCE [LARGE SCALE GENOMIC DNA]</scope>
    <source>
        <strain evidence="2">ST1C</strain>
    </source>
</reference>
<proteinExistence type="predicted"/>
<feature type="compositionally biased region" description="Basic residues" evidence="1">
    <location>
        <begin position="227"/>
        <end position="239"/>
    </location>
</feature>
<dbReference type="SUPFAM" id="SSF56112">
    <property type="entry name" value="Protein kinase-like (PK-like)"/>
    <property type="match status" value="1"/>
</dbReference>
<evidence type="ECO:0008006" key="4">
    <source>
        <dbReference type="Google" id="ProtNLM"/>
    </source>
</evidence>
<dbReference type="Proteomes" id="UP000324800">
    <property type="component" value="Unassembled WGS sequence"/>
</dbReference>
<feature type="compositionally biased region" description="Basic and acidic residues" evidence="1">
    <location>
        <begin position="122"/>
        <end position="136"/>
    </location>
</feature>
<comment type="caution">
    <text evidence="2">The sequence shown here is derived from an EMBL/GenBank/DDBJ whole genome shotgun (WGS) entry which is preliminary data.</text>
</comment>
<dbReference type="EMBL" id="SNRW01000480">
    <property type="protein sequence ID" value="KAA6400903.1"/>
    <property type="molecule type" value="Genomic_DNA"/>
</dbReference>
<evidence type="ECO:0000256" key="1">
    <source>
        <dbReference type="SAM" id="MobiDB-lite"/>
    </source>
</evidence>
<dbReference type="AlphaFoldDB" id="A0A5J4X1K1"/>
<feature type="compositionally biased region" description="Basic and acidic residues" evidence="1">
    <location>
        <begin position="201"/>
        <end position="211"/>
    </location>
</feature>
<feature type="compositionally biased region" description="Basic and acidic residues" evidence="1">
    <location>
        <begin position="146"/>
        <end position="156"/>
    </location>
</feature>
<name>A0A5J4X1K1_9EUKA</name>
<evidence type="ECO:0000313" key="3">
    <source>
        <dbReference type="Proteomes" id="UP000324800"/>
    </source>
</evidence>
<accession>A0A5J4X1K1</accession>